<dbReference type="InterPro" id="IPR052895">
    <property type="entry name" value="HetReg/Transcr_Mod"/>
</dbReference>
<evidence type="ECO:0000313" key="2">
    <source>
        <dbReference type="EMBL" id="KAK8133117.1"/>
    </source>
</evidence>
<dbReference type="EMBL" id="JAQQWP010000001">
    <property type="protein sequence ID" value="KAK8133117.1"/>
    <property type="molecule type" value="Genomic_DNA"/>
</dbReference>
<protein>
    <recommendedName>
        <fullName evidence="1">Heterokaryon incompatibility domain-containing protein</fullName>
    </recommendedName>
</protein>
<dbReference type="Proteomes" id="UP001392437">
    <property type="component" value="Unassembled WGS sequence"/>
</dbReference>
<comment type="caution">
    <text evidence="2">The sequence shown here is derived from an EMBL/GenBank/DDBJ whole genome shotgun (WGS) entry which is preliminary data.</text>
</comment>
<dbReference type="InterPro" id="IPR010730">
    <property type="entry name" value="HET"/>
</dbReference>
<reference evidence="2 3" key="1">
    <citation type="submission" date="2023-01" db="EMBL/GenBank/DDBJ databases">
        <title>Analysis of 21 Apiospora genomes using comparative genomics revels a genus with tremendous synthesis potential of carbohydrate active enzymes and secondary metabolites.</title>
        <authorList>
            <person name="Sorensen T."/>
        </authorList>
    </citation>
    <scope>NUCLEOTIDE SEQUENCE [LARGE SCALE GENOMIC DNA]</scope>
    <source>
        <strain evidence="2 3">CBS 117206</strain>
    </source>
</reference>
<organism evidence="2 3">
    <name type="scientific">Apiospora kogelbergensis</name>
    <dbReference type="NCBI Taxonomy" id="1337665"/>
    <lineage>
        <taxon>Eukaryota</taxon>
        <taxon>Fungi</taxon>
        <taxon>Dikarya</taxon>
        <taxon>Ascomycota</taxon>
        <taxon>Pezizomycotina</taxon>
        <taxon>Sordariomycetes</taxon>
        <taxon>Xylariomycetidae</taxon>
        <taxon>Amphisphaeriales</taxon>
        <taxon>Apiosporaceae</taxon>
        <taxon>Apiospora</taxon>
    </lineage>
</organism>
<dbReference type="PANTHER" id="PTHR24148">
    <property type="entry name" value="ANKYRIN REPEAT DOMAIN-CONTAINING PROTEIN 39 HOMOLOG-RELATED"/>
    <property type="match status" value="1"/>
</dbReference>
<dbReference type="Pfam" id="PF06985">
    <property type="entry name" value="HET"/>
    <property type="match status" value="1"/>
</dbReference>
<keyword evidence="3" id="KW-1185">Reference proteome</keyword>
<dbReference type="PANTHER" id="PTHR24148:SF64">
    <property type="entry name" value="HETEROKARYON INCOMPATIBILITY DOMAIN-CONTAINING PROTEIN"/>
    <property type="match status" value="1"/>
</dbReference>
<sequence>MRSHARYSGNIYNGFQQPAYNTFSYTWGRFELIRERGSNDEERQVLPVSNITWPIPEIRPEIFTVEEFQNAIHKASADTEWLWLDVACIDQKDDLTRDDEIGRQAAIFNNAVNSFIWLHATPLDTLQHLVDLLFESVSYIDNNSEAKYAATYDVEDEELPSDTGRYEKCIEDSGWIAKVSETLSILESDPWFSSLWTLQEAYLRQAGIILSKEGCMPERLNYDVVGLASLLMAWGEIDRVIRAEANEIRRSTGSQASSLLLEADRLLERMERLGLEAGDNPIILYSAAGCRQTKYKEDRIYGIMQVFGFRLGKTTKPGTHYTLQELEKQFAIALHERSAVWAQLFVHTQPQLPGYHWCISQSSRLPACLALITMGTRSCSTIEISQGSTEAVFSGPACGFSDLKGAWDRTRADGCSTLNFWQTRDTEQGTIPIEVIVLDNSHFAARHVPSHLRTLEHHNELHPRNKSVGELLASDSGCTLKVFLLGQISSDADTSNIDEDEEMSIGGTEFLASVGILARLVQYDGGEERWQRIGITVWANIPGSAIEDVDWCKIDAILD</sequence>
<name>A0AAW0RE80_9PEZI</name>
<evidence type="ECO:0000259" key="1">
    <source>
        <dbReference type="Pfam" id="PF06985"/>
    </source>
</evidence>
<gene>
    <name evidence="2" type="ORF">PG999_001290</name>
</gene>
<accession>A0AAW0RE80</accession>
<evidence type="ECO:0000313" key="3">
    <source>
        <dbReference type="Proteomes" id="UP001392437"/>
    </source>
</evidence>
<feature type="domain" description="Heterokaryon incompatibility" evidence="1">
    <location>
        <begin position="20"/>
        <end position="200"/>
    </location>
</feature>
<dbReference type="AlphaFoldDB" id="A0AAW0RE80"/>
<proteinExistence type="predicted"/>